<evidence type="ECO:0000256" key="5">
    <source>
        <dbReference type="ARBA" id="ARBA00022692"/>
    </source>
</evidence>
<dbReference type="InterPro" id="IPR032675">
    <property type="entry name" value="LRR_dom_sf"/>
</dbReference>
<dbReference type="OrthoDB" id="676979at2759"/>
<evidence type="ECO:0000256" key="6">
    <source>
        <dbReference type="ARBA" id="ARBA00022729"/>
    </source>
</evidence>
<feature type="signal peptide" evidence="16">
    <location>
        <begin position="1"/>
        <end position="18"/>
    </location>
</feature>
<dbReference type="GO" id="GO:0004842">
    <property type="term" value="F:ubiquitin-protein transferase activity"/>
    <property type="evidence" value="ECO:0007669"/>
    <property type="project" value="UniProtKB-ARBA"/>
</dbReference>
<evidence type="ECO:0000259" key="17">
    <source>
        <dbReference type="PROSITE" id="PS50011"/>
    </source>
</evidence>
<evidence type="ECO:0000256" key="4">
    <source>
        <dbReference type="ARBA" id="ARBA00022679"/>
    </source>
</evidence>
<dbReference type="Gene3D" id="3.80.10.10">
    <property type="entry name" value="Ribonuclease Inhibitor"/>
    <property type="match status" value="2"/>
</dbReference>
<dbReference type="InterPro" id="IPR050994">
    <property type="entry name" value="At_inactive_RLKs"/>
</dbReference>
<dbReference type="Gene3D" id="1.10.510.10">
    <property type="entry name" value="Transferase(Phosphotransferase) domain 1"/>
    <property type="match status" value="1"/>
</dbReference>
<dbReference type="GO" id="GO:0005524">
    <property type="term" value="F:ATP binding"/>
    <property type="evidence" value="ECO:0007669"/>
    <property type="project" value="UniProtKB-KW"/>
</dbReference>
<evidence type="ECO:0000256" key="16">
    <source>
        <dbReference type="SAM" id="SignalP"/>
    </source>
</evidence>
<feature type="chain" id="PRO_5024344763" description="Protein kinase domain-containing protein" evidence="16">
    <location>
        <begin position="19"/>
        <end position="758"/>
    </location>
</feature>
<dbReference type="FunFam" id="3.30.200.20:FF:000307">
    <property type="entry name" value="pollen receptor-like kinase 1"/>
    <property type="match status" value="1"/>
</dbReference>
<dbReference type="AlphaFoldDB" id="A0A5N6PHW5"/>
<dbReference type="Gene3D" id="3.30.200.20">
    <property type="entry name" value="Phosphorylase Kinase, domain 1"/>
    <property type="match status" value="1"/>
</dbReference>
<dbReference type="InterPro" id="IPR016135">
    <property type="entry name" value="UBQ-conjugating_enzyme/RWD"/>
</dbReference>
<keyword evidence="8" id="KW-0547">Nucleotide-binding</keyword>
<keyword evidence="4" id="KW-0808">Transferase</keyword>
<evidence type="ECO:0000256" key="1">
    <source>
        <dbReference type="ARBA" id="ARBA00004370"/>
    </source>
</evidence>
<evidence type="ECO:0000256" key="2">
    <source>
        <dbReference type="ARBA" id="ARBA00022553"/>
    </source>
</evidence>
<sequence>MEFLKFFLMGLLWFGANANVLEDDRRALLDFMNNLAHSRSLNWESNSSSVCNQWTGVMCSEDGSRVIGLRLPGVGFNGRIPVNTISRLSALQILSLRSNGISGPFPVDFYNLKNLSLLYVQSNQFSGSLPLDFSVWKNLTIVNLSNNKFNGSIPSSITRLRRLSALNLANNSLMGQIPDFGMHVLRVLDLSHNHLTGVIPKSLHKFPKSVFVGNNVSWEYSSHEVPIVMPTHKPNSNPKNGGRLSVMALLGIIVAVSIIGFIVFAIFYIIYCFKRDDAYGISSKLEKGGMSPEKAISRTQDANNRLVFFEGCNYAFDLEDLLRASAEVLGKGTFGMSYKAILEDGTSVVVKRLKDLSVGKRDFEQQMGIVGSIKHENVIELRAYYYSKDEKLMVCEYYSQGSVAAMLHGKRDEDQVPLTWETRLRIAIGAARGIARVHSEPGSKLVHGNIKSSNIFLNSHNYGCISDIGLSTIMSQIPPPIARAAGYRAPEIMDTRKATQPSDVYSFGVLLLELLTGKSPVHTTSGDEIIHLVRWVQSVVREEWTGEVFDVELLKYPNIEEEMVEMLQIAMSCVARVPDQRPKMIEVVKMVEDIRPDTKPVNREFLVVLAMASKRILKELKDLQKDPPTSCSAGPVAEDMFHWQATIMGPPDSPYSGGVFLVTIHFPPDYPFKPPKVAFRTKVFHPNINSNGSICLDILKEQWSPALTISKVLLSICSLLTDPNPDDPLVPEIAHMYKTDRSKYETMARSWTQKYAMG</sequence>
<dbReference type="PROSITE" id="PS50011">
    <property type="entry name" value="PROTEIN_KINASE_DOM"/>
    <property type="match status" value="1"/>
</dbReference>
<organism evidence="19 20">
    <name type="scientific">Mikania micrantha</name>
    <name type="common">bitter vine</name>
    <dbReference type="NCBI Taxonomy" id="192012"/>
    <lineage>
        <taxon>Eukaryota</taxon>
        <taxon>Viridiplantae</taxon>
        <taxon>Streptophyta</taxon>
        <taxon>Embryophyta</taxon>
        <taxon>Tracheophyta</taxon>
        <taxon>Spermatophyta</taxon>
        <taxon>Magnoliopsida</taxon>
        <taxon>eudicotyledons</taxon>
        <taxon>Gunneridae</taxon>
        <taxon>Pentapetalae</taxon>
        <taxon>asterids</taxon>
        <taxon>campanulids</taxon>
        <taxon>Asterales</taxon>
        <taxon>Asteraceae</taxon>
        <taxon>Asteroideae</taxon>
        <taxon>Heliantheae alliance</taxon>
        <taxon>Eupatorieae</taxon>
        <taxon>Mikania</taxon>
    </lineage>
</organism>
<keyword evidence="10" id="KW-0067">ATP-binding</keyword>
<evidence type="ECO:0000259" key="18">
    <source>
        <dbReference type="PROSITE" id="PS50127"/>
    </source>
</evidence>
<keyword evidence="20" id="KW-1185">Reference proteome</keyword>
<evidence type="ECO:0000256" key="15">
    <source>
        <dbReference type="SAM" id="Phobius"/>
    </source>
</evidence>
<name>A0A5N6PHW5_9ASTR</name>
<proteinExistence type="predicted"/>
<evidence type="ECO:0008006" key="21">
    <source>
        <dbReference type="Google" id="ProtNLM"/>
    </source>
</evidence>
<comment type="caution">
    <text evidence="19">The sequence shown here is derived from an EMBL/GenBank/DDBJ whole genome shotgun (WGS) entry which is preliminary data.</text>
</comment>
<evidence type="ECO:0000256" key="11">
    <source>
        <dbReference type="ARBA" id="ARBA00022989"/>
    </source>
</evidence>
<keyword evidence="3" id="KW-0433">Leucine-rich repeat</keyword>
<dbReference type="PANTHER" id="PTHR48010:SF6">
    <property type="entry name" value="OS01G0223600 PROTEIN"/>
    <property type="match status" value="1"/>
</dbReference>
<dbReference type="SMART" id="SM00212">
    <property type="entry name" value="UBCc"/>
    <property type="match status" value="1"/>
</dbReference>
<evidence type="ECO:0000256" key="7">
    <source>
        <dbReference type="ARBA" id="ARBA00022737"/>
    </source>
</evidence>
<dbReference type="InterPro" id="IPR001245">
    <property type="entry name" value="Ser-Thr/Tyr_kinase_cat_dom"/>
</dbReference>
<feature type="domain" description="UBC core" evidence="18">
    <location>
        <begin position="611"/>
        <end position="757"/>
    </location>
</feature>
<evidence type="ECO:0000256" key="12">
    <source>
        <dbReference type="ARBA" id="ARBA00023136"/>
    </source>
</evidence>
<protein>
    <recommendedName>
        <fullName evidence="21">Protein kinase domain-containing protein</fullName>
    </recommendedName>
</protein>
<dbReference type="SUPFAM" id="SSF54495">
    <property type="entry name" value="UBC-like"/>
    <property type="match status" value="1"/>
</dbReference>
<dbReference type="GO" id="GO:0016020">
    <property type="term" value="C:membrane"/>
    <property type="evidence" value="ECO:0007669"/>
    <property type="project" value="UniProtKB-SubCell"/>
</dbReference>
<dbReference type="InterPro" id="IPR023313">
    <property type="entry name" value="UBQ-conjugating_AS"/>
</dbReference>
<keyword evidence="7" id="KW-0677">Repeat</keyword>
<dbReference type="InterPro" id="IPR013210">
    <property type="entry name" value="LRR_N_plant-typ"/>
</dbReference>
<dbReference type="InterPro" id="IPR000719">
    <property type="entry name" value="Prot_kinase_dom"/>
</dbReference>
<dbReference type="FunFam" id="1.10.510.10:FF:000095">
    <property type="entry name" value="protein STRUBBELIG-RECEPTOR FAMILY 8"/>
    <property type="match status" value="1"/>
</dbReference>
<accession>A0A5N6PHW5</accession>
<evidence type="ECO:0000313" key="20">
    <source>
        <dbReference type="Proteomes" id="UP000326396"/>
    </source>
</evidence>
<dbReference type="GO" id="GO:0004672">
    <property type="term" value="F:protein kinase activity"/>
    <property type="evidence" value="ECO:0007669"/>
    <property type="project" value="InterPro"/>
</dbReference>
<dbReference type="Pfam" id="PF00560">
    <property type="entry name" value="LRR_1"/>
    <property type="match status" value="3"/>
</dbReference>
<dbReference type="InterPro" id="IPR011009">
    <property type="entry name" value="Kinase-like_dom_sf"/>
</dbReference>
<dbReference type="Pfam" id="PF07714">
    <property type="entry name" value="PK_Tyr_Ser-Thr"/>
    <property type="match status" value="1"/>
</dbReference>
<dbReference type="Proteomes" id="UP000326396">
    <property type="component" value="Linkage Group LG12"/>
</dbReference>
<dbReference type="Gene3D" id="3.10.110.10">
    <property type="entry name" value="Ubiquitin Conjugating Enzyme"/>
    <property type="match status" value="1"/>
</dbReference>
<dbReference type="PANTHER" id="PTHR48010">
    <property type="entry name" value="OS05G0588300 PROTEIN"/>
    <property type="match status" value="1"/>
</dbReference>
<keyword evidence="12 15" id="KW-0472">Membrane</keyword>
<feature type="transmembrane region" description="Helical" evidence="15">
    <location>
        <begin position="244"/>
        <end position="271"/>
    </location>
</feature>
<dbReference type="FunFam" id="3.80.10.10:FF:000234">
    <property type="entry name" value="Probable inactive receptor kinase RLK902"/>
    <property type="match status" value="1"/>
</dbReference>
<evidence type="ECO:0000256" key="14">
    <source>
        <dbReference type="PROSITE-ProRule" id="PRU10133"/>
    </source>
</evidence>
<dbReference type="SUPFAM" id="SSF56112">
    <property type="entry name" value="Protein kinase-like (PK-like)"/>
    <property type="match status" value="1"/>
</dbReference>
<evidence type="ECO:0000256" key="9">
    <source>
        <dbReference type="ARBA" id="ARBA00022786"/>
    </source>
</evidence>
<dbReference type="FunFam" id="3.10.110.10:FF:000001">
    <property type="entry name" value="Ubiquitin-conjugating enzyme 28, E2"/>
    <property type="match status" value="1"/>
</dbReference>
<evidence type="ECO:0000313" key="19">
    <source>
        <dbReference type="EMBL" id="KAD6453526.1"/>
    </source>
</evidence>
<dbReference type="Pfam" id="PF08263">
    <property type="entry name" value="LRRNT_2"/>
    <property type="match status" value="1"/>
</dbReference>
<keyword evidence="9" id="KW-0833">Ubl conjugation pathway</keyword>
<dbReference type="GO" id="GO:0006511">
    <property type="term" value="P:ubiquitin-dependent protein catabolic process"/>
    <property type="evidence" value="ECO:0007669"/>
    <property type="project" value="UniProtKB-ARBA"/>
</dbReference>
<keyword evidence="5 15" id="KW-0812">Transmembrane</keyword>
<dbReference type="SUPFAM" id="SSF52058">
    <property type="entry name" value="L domain-like"/>
    <property type="match status" value="1"/>
</dbReference>
<gene>
    <name evidence="19" type="ORF">E3N88_08231</name>
</gene>
<dbReference type="Pfam" id="PF00179">
    <property type="entry name" value="UQ_con"/>
    <property type="match status" value="1"/>
</dbReference>
<dbReference type="PROSITE" id="PS00183">
    <property type="entry name" value="UBC_1"/>
    <property type="match status" value="1"/>
</dbReference>
<evidence type="ECO:0000256" key="8">
    <source>
        <dbReference type="ARBA" id="ARBA00022741"/>
    </source>
</evidence>
<feature type="active site" description="Glycyl thioester intermediate" evidence="14">
    <location>
        <position position="695"/>
    </location>
</feature>
<keyword evidence="6 16" id="KW-0732">Signal</keyword>
<dbReference type="InterPro" id="IPR001611">
    <property type="entry name" value="Leu-rich_rpt"/>
</dbReference>
<feature type="domain" description="Protein kinase" evidence="17">
    <location>
        <begin position="323"/>
        <end position="606"/>
    </location>
</feature>
<evidence type="ECO:0000256" key="3">
    <source>
        <dbReference type="ARBA" id="ARBA00022614"/>
    </source>
</evidence>
<dbReference type="CDD" id="cd23792">
    <property type="entry name" value="UBCc_UBE2D"/>
    <property type="match status" value="1"/>
</dbReference>
<reference evidence="19 20" key="1">
    <citation type="submission" date="2019-05" db="EMBL/GenBank/DDBJ databases">
        <title>Mikania micrantha, genome provides insights into the molecular mechanism of rapid growth.</title>
        <authorList>
            <person name="Liu B."/>
        </authorList>
    </citation>
    <scope>NUCLEOTIDE SEQUENCE [LARGE SCALE GENOMIC DNA]</scope>
    <source>
        <strain evidence="19">NLD-2019</strain>
        <tissue evidence="19">Leaf</tissue>
    </source>
</reference>
<keyword evidence="11 15" id="KW-1133">Transmembrane helix</keyword>
<dbReference type="PROSITE" id="PS50127">
    <property type="entry name" value="UBC_2"/>
    <property type="match status" value="1"/>
</dbReference>
<keyword evidence="2" id="KW-0597">Phosphoprotein</keyword>
<dbReference type="InterPro" id="IPR000608">
    <property type="entry name" value="UBC"/>
</dbReference>
<dbReference type="EMBL" id="SZYD01000004">
    <property type="protein sequence ID" value="KAD6453526.1"/>
    <property type="molecule type" value="Genomic_DNA"/>
</dbReference>
<evidence type="ECO:0000256" key="13">
    <source>
        <dbReference type="ARBA" id="ARBA00043952"/>
    </source>
</evidence>
<comment type="subcellular location">
    <subcellularLocation>
        <location evidence="1">Membrane</location>
    </subcellularLocation>
</comment>
<evidence type="ECO:0000256" key="10">
    <source>
        <dbReference type="ARBA" id="ARBA00022840"/>
    </source>
</evidence>
<comment type="pathway">
    <text evidence="13">Protein modification.</text>
</comment>